<feature type="chain" id="PRO_5035889587" evidence="2">
    <location>
        <begin position="29"/>
        <end position="258"/>
    </location>
</feature>
<evidence type="ECO:0000313" key="4">
    <source>
        <dbReference type="Proteomes" id="UP000822688"/>
    </source>
</evidence>
<evidence type="ECO:0000313" key="3">
    <source>
        <dbReference type="EMBL" id="KAG0555269.1"/>
    </source>
</evidence>
<dbReference type="SUPFAM" id="SSF82895">
    <property type="entry name" value="TSP-1 type 1 repeat"/>
    <property type="match status" value="1"/>
</dbReference>
<dbReference type="InterPro" id="IPR000884">
    <property type="entry name" value="TSP1_rpt"/>
</dbReference>
<name>A0A8T0GBB9_CERPU</name>
<accession>A0A8T0GBB9</accession>
<reference evidence="3" key="1">
    <citation type="submission" date="2020-06" db="EMBL/GenBank/DDBJ databases">
        <title>WGS assembly of Ceratodon purpureus strain R40.</title>
        <authorList>
            <person name="Carey S.B."/>
            <person name="Jenkins J."/>
            <person name="Shu S."/>
            <person name="Lovell J.T."/>
            <person name="Sreedasyam A."/>
            <person name="Maumus F."/>
            <person name="Tiley G.P."/>
            <person name="Fernandez-Pozo N."/>
            <person name="Barry K."/>
            <person name="Chen C."/>
            <person name="Wang M."/>
            <person name="Lipzen A."/>
            <person name="Daum C."/>
            <person name="Saski C.A."/>
            <person name="Payton A.C."/>
            <person name="Mcbreen J.C."/>
            <person name="Conrad R.E."/>
            <person name="Kollar L.M."/>
            <person name="Olsson S."/>
            <person name="Huttunen S."/>
            <person name="Landis J.B."/>
            <person name="Wickett N.J."/>
            <person name="Johnson M.G."/>
            <person name="Rensing S.A."/>
            <person name="Grimwood J."/>
            <person name="Schmutz J."/>
            <person name="Mcdaniel S.F."/>
        </authorList>
    </citation>
    <scope>NUCLEOTIDE SEQUENCE</scope>
    <source>
        <strain evidence="3">R40</strain>
    </source>
</reference>
<feature type="transmembrane region" description="Helical" evidence="1">
    <location>
        <begin position="214"/>
        <end position="239"/>
    </location>
</feature>
<keyword evidence="1" id="KW-0812">Transmembrane</keyword>
<dbReference type="PROSITE" id="PS50092">
    <property type="entry name" value="TSP1"/>
    <property type="match status" value="1"/>
</dbReference>
<protein>
    <submittedName>
        <fullName evidence="3">Uncharacterized protein</fullName>
    </submittedName>
</protein>
<dbReference type="Pfam" id="PF19030">
    <property type="entry name" value="TSP1_ADAMTS"/>
    <property type="match status" value="1"/>
</dbReference>
<dbReference type="InterPro" id="IPR036383">
    <property type="entry name" value="TSP1_rpt_sf"/>
</dbReference>
<evidence type="ECO:0000256" key="1">
    <source>
        <dbReference type="SAM" id="Phobius"/>
    </source>
</evidence>
<comment type="caution">
    <text evidence="3">The sequence shown here is derived from an EMBL/GenBank/DDBJ whole genome shotgun (WGS) entry which is preliminary data.</text>
</comment>
<dbReference type="PROSITE" id="PS51257">
    <property type="entry name" value="PROKAR_LIPOPROTEIN"/>
    <property type="match status" value="1"/>
</dbReference>
<evidence type="ECO:0000256" key="2">
    <source>
        <dbReference type="SAM" id="SignalP"/>
    </source>
</evidence>
<keyword evidence="2" id="KW-0732">Signal</keyword>
<dbReference type="EMBL" id="CM026433">
    <property type="protein sequence ID" value="KAG0555269.1"/>
    <property type="molecule type" value="Genomic_DNA"/>
</dbReference>
<dbReference type="Proteomes" id="UP000822688">
    <property type="component" value="Chromosome 12"/>
</dbReference>
<keyword evidence="1" id="KW-1133">Transmembrane helix</keyword>
<sequence length="258" mass="28562">MATPRASQAMVTLISLLGFAALFQQASAGCFWDTRCQNLWMGGCGDGFVPVETSSDCQGLCSSPQYGACPLFFSRFQCCREDKARLSKTCSRCPSRKDVGNEWVCCSDCSEPAITDGKSKTGYCQTDAYLTFQPKPREVFKWTAREWTTCTGRCKKASRSREVRCLLYVENALYSPTVVADDKCSASNKPPTKERCTPQSCMDANHQKRHGLPIWAIVLISLTCVAAVGGLAFAGFIIYRRRSDNGNHGFVYVMLDSY</sequence>
<keyword evidence="4" id="KW-1185">Reference proteome</keyword>
<keyword evidence="1" id="KW-0472">Membrane</keyword>
<dbReference type="Gene3D" id="2.20.100.10">
    <property type="entry name" value="Thrombospondin type-1 (TSP1) repeat"/>
    <property type="match status" value="1"/>
</dbReference>
<feature type="signal peptide" evidence="2">
    <location>
        <begin position="1"/>
        <end position="28"/>
    </location>
</feature>
<dbReference type="AlphaFoldDB" id="A0A8T0GBB9"/>
<organism evidence="3 4">
    <name type="scientific">Ceratodon purpureus</name>
    <name type="common">Fire moss</name>
    <name type="synonym">Dicranum purpureum</name>
    <dbReference type="NCBI Taxonomy" id="3225"/>
    <lineage>
        <taxon>Eukaryota</taxon>
        <taxon>Viridiplantae</taxon>
        <taxon>Streptophyta</taxon>
        <taxon>Embryophyta</taxon>
        <taxon>Bryophyta</taxon>
        <taxon>Bryophytina</taxon>
        <taxon>Bryopsida</taxon>
        <taxon>Dicranidae</taxon>
        <taxon>Pseudoditrichales</taxon>
        <taxon>Ditrichaceae</taxon>
        <taxon>Ceratodon</taxon>
    </lineage>
</organism>
<proteinExistence type="predicted"/>
<gene>
    <name evidence="3" type="ORF">KC19_12G157400</name>
</gene>